<proteinExistence type="predicted"/>
<dbReference type="Proteomes" id="UP001233999">
    <property type="component" value="Unassembled WGS sequence"/>
</dbReference>
<feature type="non-terminal residue" evidence="1">
    <location>
        <position position="1"/>
    </location>
</feature>
<gene>
    <name evidence="1" type="ORF">L9F63_022746</name>
</gene>
<organism evidence="1 2">
    <name type="scientific">Diploptera punctata</name>
    <name type="common">Pacific beetle cockroach</name>
    <dbReference type="NCBI Taxonomy" id="6984"/>
    <lineage>
        <taxon>Eukaryota</taxon>
        <taxon>Metazoa</taxon>
        <taxon>Ecdysozoa</taxon>
        <taxon>Arthropoda</taxon>
        <taxon>Hexapoda</taxon>
        <taxon>Insecta</taxon>
        <taxon>Pterygota</taxon>
        <taxon>Neoptera</taxon>
        <taxon>Polyneoptera</taxon>
        <taxon>Dictyoptera</taxon>
        <taxon>Blattodea</taxon>
        <taxon>Blaberoidea</taxon>
        <taxon>Blaberidae</taxon>
        <taxon>Diplopterinae</taxon>
        <taxon>Diploptera</taxon>
    </lineage>
</organism>
<keyword evidence="2" id="KW-1185">Reference proteome</keyword>
<reference evidence="1" key="2">
    <citation type="submission" date="2023-05" db="EMBL/GenBank/DDBJ databases">
        <authorList>
            <person name="Fouks B."/>
        </authorList>
    </citation>
    <scope>NUCLEOTIDE SEQUENCE</scope>
    <source>
        <strain evidence="1">Stay&amp;Tobe</strain>
        <tissue evidence="1">Testes</tissue>
    </source>
</reference>
<accession>A0AAD8EA37</accession>
<evidence type="ECO:0000313" key="2">
    <source>
        <dbReference type="Proteomes" id="UP001233999"/>
    </source>
</evidence>
<sequence>TKLQRSTIAVVERSGSGGGWCWGRPEAAELCGGGGCRLASSPSPATTLATDHHHHRVVPSLVVNLGPSRSIKISPVKADDMSEQPQ</sequence>
<feature type="non-terminal residue" evidence="1">
    <location>
        <position position="86"/>
    </location>
</feature>
<dbReference type="AlphaFoldDB" id="A0AAD8EA37"/>
<evidence type="ECO:0000313" key="1">
    <source>
        <dbReference type="EMBL" id="KAJ9582910.1"/>
    </source>
</evidence>
<name>A0AAD8EA37_DIPPU</name>
<comment type="caution">
    <text evidence="1">The sequence shown here is derived from an EMBL/GenBank/DDBJ whole genome shotgun (WGS) entry which is preliminary data.</text>
</comment>
<dbReference type="EMBL" id="JASPKZ010007715">
    <property type="protein sequence ID" value="KAJ9582910.1"/>
    <property type="molecule type" value="Genomic_DNA"/>
</dbReference>
<protein>
    <submittedName>
        <fullName evidence="1">Uncharacterized protein</fullName>
    </submittedName>
</protein>
<reference evidence="1" key="1">
    <citation type="journal article" date="2023" name="IScience">
        <title>Live-bearing cockroach genome reveals convergent evolutionary mechanisms linked to viviparity in insects and beyond.</title>
        <authorList>
            <person name="Fouks B."/>
            <person name="Harrison M.C."/>
            <person name="Mikhailova A.A."/>
            <person name="Marchal E."/>
            <person name="English S."/>
            <person name="Carruthers M."/>
            <person name="Jennings E.C."/>
            <person name="Chiamaka E.L."/>
            <person name="Frigard R.A."/>
            <person name="Pippel M."/>
            <person name="Attardo G.M."/>
            <person name="Benoit J.B."/>
            <person name="Bornberg-Bauer E."/>
            <person name="Tobe S.S."/>
        </authorList>
    </citation>
    <scope>NUCLEOTIDE SEQUENCE</scope>
    <source>
        <strain evidence="1">Stay&amp;Tobe</strain>
    </source>
</reference>